<name>A0A7U3ZG30_RUNSL</name>
<gene>
    <name evidence="1" type="ordered locus">Runsl_0119</name>
</gene>
<keyword evidence="2" id="KW-1185">Reference proteome</keyword>
<organism evidence="1 2">
    <name type="scientific">Runella slithyformis (strain ATCC 29530 / DSM 19594 / LMG 11500 / NCIMB 11436 / LSU 4)</name>
    <dbReference type="NCBI Taxonomy" id="761193"/>
    <lineage>
        <taxon>Bacteria</taxon>
        <taxon>Pseudomonadati</taxon>
        <taxon>Bacteroidota</taxon>
        <taxon>Cytophagia</taxon>
        <taxon>Cytophagales</taxon>
        <taxon>Spirosomataceae</taxon>
        <taxon>Runella</taxon>
    </lineage>
</organism>
<dbReference type="PROSITE" id="PS51257">
    <property type="entry name" value="PROKAR_LIPOPROTEIN"/>
    <property type="match status" value="1"/>
</dbReference>
<dbReference type="EMBL" id="CP002859">
    <property type="protein sequence ID" value="AEI46577.1"/>
    <property type="molecule type" value="Genomic_DNA"/>
</dbReference>
<accession>A0A7U3ZG30</accession>
<dbReference type="Proteomes" id="UP000000493">
    <property type="component" value="Chromosome"/>
</dbReference>
<evidence type="ECO:0000313" key="2">
    <source>
        <dbReference type="Proteomes" id="UP000000493"/>
    </source>
</evidence>
<protein>
    <submittedName>
        <fullName evidence="1">Viral A-type inclusion protein</fullName>
    </submittedName>
</protein>
<reference evidence="2" key="1">
    <citation type="submission" date="2011-06" db="EMBL/GenBank/DDBJ databases">
        <title>The complete genome of chromosome of Runella slithyformis DSM 19594.</title>
        <authorList>
            <consortium name="US DOE Joint Genome Institute (JGI-PGF)"/>
            <person name="Lucas S."/>
            <person name="Han J."/>
            <person name="Lapidus A."/>
            <person name="Bruce D."/>
            <person name="Goodwin L."/>
            <person name="Pitluck S."/>
            <person name="Peters L."/>
            <person name="Kyrpides N."/>
            <person name="Mavromatis K."/>
            <person name="Ivanova N."/>
            <person name="Ovchinnikova G."/>
            <person name="Zhang X."/>
            <person name="Misra M."/>
            <person name="Detter J.C."/>
            <person name="Tapia R."/>
            <person name="Han C."/>
            <person name="Land M."/>
            <person name="Hauser L."/>
            <person name="Markowitz V."/>
            <person name="Cheng J.-F."/>
            <person name="Hugenholtz P."/>
            <person name="Woyke T."/>
            <person name="Wu D."/>
            <person name="Tindall B."/>
            <person name="Faehrich R."/>
            <person name="Brambilla E."/>
            <person name="Klenk H.-P."/>
            <person name="Eisen J.A."/>
        </authorList>
    </citation>
    <scope>NUCLEOTIDE SEQUENCE [LARGE SCALE GENOMIC DNA]</scope>
    <source>
        <strain evidence="2">ATCC 29530 / DSM 19594 / LMG 11500 / NCIMB 11436 / LSU 4</strain>
    </source>
</reference>
<proteinExistence type="predicted"/>
<dbReference type="RefSeq" id="WP_013925902.1">
    <property type="nucleotide sequence ID" value="NC_015703.1"/>
</dbReference>
<sequence length="146" mass="16573">MKINPLLLSGILFAFACQNEEQTQISTLERDVMTIHDAVMPKMSELVALESTLRKHIAHTDSLLTLLPGDTTLQQVLEHSRLLSVQLQKADAGMMNWMRHYKGDSLKKLPTSQAIQALTQEKIKIEQVSDDMLKSIEETQNFLKQQ</sequence>
<dbReference type="AlphaFoldDB" id="A0A7U3ZG30"/>
<dbReference type="KEGG" id="rsi:Runsl_0119"/>
<reference evidence="1 2" key="2">
    <citation type="journal article" date="2012" name="Stand. Genomic Sci.">
        <title>Complete genome sequence of the aquatic bacterium Runella slithyformis type strain (LSU 4(T)).</title>
        <authorList>
            <person name="Copeland A."/>
            <person name="Zhang X."/>
            <person name="Misra M."/>
            <person name="Lapidus A."/>
            <person name="Nolan M."/>
            <person name="Lucas S."/>
            <person name="Deshpande S."/>
            <person name="Cheng J.F."/>
            <person name="Tapia R."/>
            <person name="Goodwin L.A."/>
            <person name="Pitluck S."/>
            <person name="Liolios K."/>
            <person name="Pagani I."/>
            <person name="Ivanova N."/>
            <person name="Mikhailova N."/>
            <person name="Pati A."/>
            <person name="Chen A."/>
            <person name="Palaniappan K."/>
            <person name="Land M."/>
            <person name="Hauser L."/>
            <person name="Pan C."/>
            <person name="Jeffries C.D."/>
            <person name="Detter J.C."/>
            <person name="Brambilla E.M."/>
            <person name="Rohde M."/>
            <person name="Djao O.D."/>
            <person name="Goker M."/>
            <person name="Sikorski J."/>
            <person name="Tindall B.J."/>
            <person name="Woyke T."/>
            <person name="Bristow J."/>
            <person name="Eisen J.A."/>
            <person name="Markowitz V."/>
            <person name="Hugenholtz P."/>
            <person name="Kyrpides N.C."/>
            <person name="Klenk H.P."/>
            <person name="Mavromatis K."/>
        </authorList>
    </citation>
    <scope>NUCLEOTIDE SEQUENCE [LARGE SCALE GENOMIC DNA]</scope>
    <source>
        <strain evidence="2">ATCC 29530 / DSM 19594 / LMG 11500 / NCIMB 11436 / LSU 4</strain>
    </source>
</reference>
<evidence type="ECO:0000313" key="1">
    <source>
        <dbReference type="EMBL" id="AEI46577.1"/>
    </source>
</evidence>